<keyword evidence="1" id="KW-0812">Transmembrane</keyword>
<reference evidence="2" key="1">
    <citation type="submission" date="2023-06" db="EMBL/GenBank/DDBJ databases">
        <title>Genome-scale phylogeny and comparative genomics of the fungal order Sordariales.</title>
        <authorList>
            <consortium name="Lawrence Berkeley National Laboratory"/>
            <person name="Hensen N."/>
            <person name="Bonometti L."/>
            <person name="Westerberg I."/>
            <person name="Brannstrom I.O."/>
            <person name="Guillou S."/>
            <person name="Cros-Aarteil S."/>
            <person name="Calhoun S."/>
            <person name="Haridas S."/>
            <person name="Kuo A."/>
            <person name="Mondo S."/>
            <person name="Pangilinan J."/>
            <person name="Riley R."/>
            <person name="Labutti K."/>
            <person name="Andreopoulos B."/>
            <person name="Lipzen A."/>
            <person name="Chen C."/>
            <person name="Yanf M."/>
            <person name="Daum C."/>
            <person name="Ng V."/>
            <person name="Clum A."/>
            <person name="Steindorff A."/>
            <person name="Ohm R."/>
            <person name="Martin F."/>
            <person name="Silar P."/>
            <person name="Natvig D."/>
            <person name="Lalanne C."/>
            <person name="Gautier V."/>
            <person name="Ament-Velasquez S.L."/>
            <person name="Kruys A."/>
            <person name="Hutchinson M.I."/>
            <person name="Powell A.J."/>
            <person name="Barry K."/>
            <person name="Miller A.N."/>
            <person name="Grigoriev I.V."/>
            <person name="Debuchy R."/>
            <person name="Gladieux P."/>
            <person name="Thoren M.H."/>
            <person name="Johannesson H."/>
        </authorList>
    </citation>
    <scope>NUCLEOTIDE SEQUENCE</scope>
    <source>
        <strain evidence="2">SMH4607-1</strain>
    </source>
</reference>
<evidence type="ECO:0000256" key="1">
    <source>
        <dbReference type="SAM" id="Phobius"/>
    </source>
</evidence>
<keyword evidence="1" id="KW-0472">Membrane</keyword>
<organism evidence="2 3">
    <name type="scientific">Lasiosphaeris hirsuta</name>
    <dbReference type="NCBI Taxonomy" id="260670"/>
    <lineage>
        <taxon>Eukaryota</taxon>
        <taxon>Fungi</taxon>
        <taxon>Dikarya</taxon>
        <taxon>Ascomycota</taxon>
        <taxon>Pezizomycotina</taxon>
        <taxon>Sordariomycetes</taxon>
        <taxon>Sordariomycetidae</taxon>
        <taxon>Sordariales</taxon>
        <taxon>Lasiosphaeriaceae</taxon>
        <taxon>Lasiosphaeris</taxon>
    </lineage>
</organism>
<evidence type="ECO:0000313" key="2">
    <source>
        <dbReference type="EMBL" id="KAK0716003.1"/>
    </source>
</evidence>
<keyword evidence="3" id="KW-1185">Reference proteome</keyword>
<dbReference type="AlphaFoldDB" id="A0AA40AHL4"/>
<sequence>MSRAQLFVDFRTPSQDNLKRTTRGGTGTLAGLTQASAFIGFIRELQNGRALPNLCPDLPLIRPRNAIAIEVDGAAIEVDGAAIEVDGAAIEVDGAIIAVPPHRGPARVAVHRDASSTSLEFERRLPFPSTAAYDDELSIVVVTSVLVLVVMAFWLLLLV</sequence>
<dbReference type="Proteomes" id="UP001172102">
    <property type="component" value="Unassembled WGS sequence"/>
</dbReference>
<keyword evidence="1" id="KW-1133">Transmembrane helix</keyword>
<evidence type="ECO:0000313" key="3">
    <source>
        <dbReference type="Proteomes" id="UP001172102"/>
    </source>
</evidence>
<protein>
    <submittedName>
        <fullName evidence="2">Uncharacterized protein</fullName>
    </submittedName>
</protein>
<accession>A0AA40AHL4</accession>
<feature type="transmembrane region" description="Helical" evidence="1">
    <location>
        <begin position="137"/>
        <end position="158"/>
    </location>
</feature>
<name>A0AA40AHL4_9PEZI</name>
<comment type="caution">
    <text evidence="2">The sequence shown here is derived from an EMBL/GenBank/DDBJ whole genome shotgun (WGS) entry which is preliminary data.</text>
</comment>
<gene>
    <name evidence="2" type="ORF">B0H67DRAFT_645681</name>
</gene>
<proteinExistence type="predicted"/>
<dbReference type="EMBL" id="JAUKUA010000004">
    <property type="protein sequence ID" value="KAK0716003.1"/>
    <property type="molecule type" value="Genomic_DNA"/>
</dbReference>